<accession>A0A180GPQ4</accession>
<gene>
    <name evidence="2" type="ORF">PTTG_27158</name>
</gene>
<reference evidence="2" key="2">
    <citation type="submission" date="2016-05" db="EMBL/GenBank/DDBJ databases">
        <title>Comparative analysis highlights variable genome content of wheat rusts and divergence of the mating loci.</title>
        <authorList>
            <person name="Cuomo C.A."/>
            <person name="Bakkeren G."/>
            <person name="Szabo L."/>
            <person name="Khalil H."/>
            <person name="Joly D."/>
            <person name="Goldberg J."/>
            <person name="Young S."/>
            <person name="Zeng Q."/>
            <person name="Fellers J."/>
        </authorList>
    </citation>
    <scope>NUCLEOTIDE SEQUENCE [LARGE SCALE GENOMIC DNA]</scope>
    <source>
        <strain evidence="2">1-1 BBBD Race 1</strain>
    </source>
</reference>
<reference evidence="3" key="4">
    <citation type="submission" date="2025-05" db="UniProtKB">
        <authorList>
            <consortium name="EnsemblFungi"/>
        </authorList>
    </citation>
    <scope>IDENTIFICATION</scope>
    <source>
        <strain evidence="3">isolate 1-1 / race 1 (BBBD)</strain>
    </source>
</reference>
<feature type="compositionally biased region" description="Acidic residues" evidence="1">
    <location>
        <begin position="165"/>
        <end position="174"/>
    </location>
</feature>
<reference evidence="3 4" key="3">
    <citation type="journal article" date="2017" name="G3 (Bethesda)">
        <title>Comparative analysis highlights variable genome content of wheat rusts and divergence of the mating loci.</title>
        <authorList>
            <person name="Cuomo C.A."/>
            <person name="Bakkeren G."/>
            <person name="Khalil H.B."/>
            <person name="Panwar V."/>
            <person name="Joly D."/>
            <person name="Linning R."/>
            <person name="Sakthikumar S."/>
            <person name="Song X."/>
            <person name="Adiconis X."/>
            <person name="Fan L."/>
            <person name="Goldberg J.M."/>
            <person name="Levin J.Z."/>
            <person name="Young S."/>
            <person name="Zeng Q."/>
            <person name="Anikster Y."/>
            <person name="Bruce M."/>
            <person name="Wang M."/>
            <person name="Yin C."/>
            <person name="McCallum B."/>
            <person name="Szabo L.J."/>
            <person name="Hulbert S."/>
            <person name="Chen X."/>
            <person name="Fellers J.P."/>
        </authorList>
    </citation>
    <scope>NUCLEOTIDE SEQUENCE</scope>
    <source>
        <strain evidence="4">Isolate 1-1 / race 1 (BBBD)</strain>
        <strain evidence="3">isolate 1-1 / race 1 (BBBD)</strain>
    </source>
</reference>
<dbReference type="Proteomes" id="UP000005240">
    <property type="component" value="Unassembled WGS sequence"/>
</dbReference>
<evidence type="ECO:0000256" key="1">
    <source>
        <dbReference type="SAM" id="MobiDB-lite"/>
    </source>
</evidence>
<organism evidence="2">
    <name type="scientific">Puccinia triticina (isolate 1-1 / race 1 (BBBD))</name>
    <name type="common">Brown leaf rust fungus</name>
    <dbReference type="NCBI Taxonomy" id="630390"/>
    <lineage>
        <taxon>Eukaryota</taxon>
        <taxon>Fungi</taxon>
        <taxon>Dikarya</taxon>
        <taxon>Basidiomycota</taxon>
        <taxon>Pucciniomycotina</taxon>
        <taxon>Pucciniomycetes</taxon>
        <taxon>Pucciniales</taxon>
        <taxon>Pucciniaceae</taxon>
        <taxon>Puccinia</taxon>
    </lineage>
</organism>
<feature type="compositionally biased region" description="Acidic residues" evidence="1">
    <location>
        <begin position="140"/>
        <end position="154"/>
    </location>
</feature>
<proteinExistence type="predicted"/>
<evidence type="ECO:0000313" key="3">
    <source>
        <dbReference type="EnsemblFungi" id="PTTG_27158-t43_1-p1"/>
    </source>
</evidence>
<dbReference type="STRING" id="630390.A0A180GPQ4"/>
<dbReference type="OrthoDB" id="2506837at2759"/>
<feature type="region of interest" description="Disordered" evidence="1">
    <location>
        <begin position="98"/>
        <end position="203"/>
    </location>
</feature>
<dbReference type="EMBL" id="ADAS02000045">
    <property type="protein sequence ID" value="OAV93953.1"/>
    <property type="molecule type" value="Genomic_DNA"/>
</dbReference>
<reference evidence="2" key="1">
    <citation type="submission" date="2009-11" db="EMBL/GenBank/DDBJ databases">
        <authorList>
            <consortium name="The Broad Institute Genome Sequencing Platform"/>
            <person name="Ward D."/>
            <person name="Feldgarden M."/>
            <person name="Earl A."/>
            <person name="Young S.K."/>
            <person name="Zeng Q."/>
            <person name="Koehrsen M."/>
            <person name="Alvarado L."/>
            <person name="Berlin A."/>
            <person name="Bochicchio J."/>
            <person name="Borenstein D."/>
            <person name="Chapman S.B."/>
            <person name="Chen Z."/>
            <person name="Engels R."/>
            <person name="Freedman E."/>
            <person name="Gellesch M."/>
            <person name="Goldberg J."/>
            <person name="Griggs A."/>
            <person name="Gujja S."/>
            <person name="Heilman E."/>
            <person name="Heiman D."/>
            <person name="Hepburn T."/>
            <person name="Howarth C."/>
            <person name="Jen D."/>
            <person name="Larson L."/>
            <person name="Lewis B."/>
            <person name="Mehta T."/>
            <person name="Park D."/>
            <person name="Pearson M."/>
            <person name="Roberts A."/>
            <person name="Saif S."/>
            <person name="Shea T."/>
            <person name="Shenoy N."/>
            <person name="Sisk P."/>
            <person name="Stolte C."/>
            <person name="Sykes S."/>
            <person name="Thomson T."/>
            <person name="Walk T."/>
            <person name="White J."/>
            <person name="Yandava C."/>
            <person name="Izard J."/>
            <person name="Baranova O.V."/>
            <person name="Blanton J.M."/>
            <person name="Tanner A.C."/>
            <person name="Dewhirst F.E."/>
            <person name="Haas B."/>
            <person name="Nusbaum C."/>
            <person name="Birren B."/>
        </authorList>
    </citation>
    <scope>NUCLEOTIDE SEQUENCE [LARGE SCALE GENOMIC DNA]</scope>
    <source>
        <strain evidence="2">1-1 BBBD Race 1</strain>
    </source>
</reference>
<dbReference type="EnsemblFungi" id="PTTG_27158-t43_1">
    <property type="protein sequence ID" value="PTTG_27158-t43_1-p1"/>
    <property type="gene ID" value="PTTG_27158"/>
</dbReference>
<keyword evidence="4" id="KW-1185">Reference proteome</keyword>
<name>A0A180GPQ4_PUCT1</name>
<dbReference type="VEuPathDB" id="FungiDB:PTTG_27158"/>
<dbReference type="AlphaFoldDB" id="A0A180GPQ4"/>
<sequence length="203" mass="22535">MKAAEQDPLAKVPQESSYKAAPKGLPIDFYHPTWFNNLVPAQQHSIPNRTRIAFLPNASESLLPKAVRHPDENSADSTFTKKYWEVVVKPYGLLNVESSEEEEVAAETQGAGQDKKGEGIDLTQPSEGSDSNDEYHVEGDAGDLYDKEDEDDSSVDQSDRHEDNDKDDGDDEDDNKYYDEAQGGGGLDGDHAMNNIPECEEEW</sequence>
<evidence type="ECO:0000313" key="4">
    <source>
        <dbReference type="Proteomes" id="UP000005240"/>
    </source>
</evidence>
<evidence type="ECO:0000313" key="2">
    <source>
        <dbReference type="EMBL" id="OAV93953.1"/>
    </source>
</evidence>
<protein>
    <submittedName>
        <fullName evidence="2 3">Uncharacterized protein</fullName>
    </submittedName>
</protein>